<evidence type="ECO:0000313" key="1">
    <source>
        <dbReference type="EMBL" id="PNR42601.1"/>
    </source>
</evidence>
<dbReference type="EnsemblPlants" id="Pp3c13_15510V3.1">
    <property type="protein sequence ID" value="PAC:32931828.CDS.1"/>
    <property type="gene ID" value="Pp3c13_15510"/>
</dbReference>
<dbReference type="InParanoid" id="A0A2K1JM38"/>
<evidence type="ECO:0000313" key="3">
    <source>
        <dbReference type="Proteomes" id="UP000006727"/>
    </source>
</evidence>
<organism evidence="1">
    <name type="scientific">Physcomitrium patens</name>
    <name type="common">Spreading-leaved earth moss</name>
    <name type="synonym">Physcomitrella patens</name>
    <dbReference type="NCBI Taxonomy" id="3218"/>
    <lineage>
        <taxon>Eukaryota</taxon>
        <taxon>Viridiplantae</taxon>
        <taxon>Streptophyta</taxon>
        <taxon>Embryophyta</taxon>
        <taxon>Bryophyta</taxon>
        <taxon>Bryophytina</taxon>
        <taxon>Bryopsida</taxon>
        <taxon>Funariidae</taxon>
        <taxon>Funariales</taxon>
        <taxon>Funariaceae</taxon>
        <taxon>Physcomitrium</taxon>
    </lineage>
</organism>
<dbReference type="EMBL" id="ABEU02000013">
    <property type="protein sequence ID" value="PNR42601.1"/>
    <property type="molecule type" value="Genomic_DNA"/>
</dbReference>
<dbReference type="Proteomes" id="UP000006727">
    <property type="component" value="Chromosome 13"/>
</dbReference>
<reference evidence="1 3" key="1">
    <citation type="journal article" date="2008" name="Science">
        <title>The Physcomitrella genome reveals evolutionary insights into the conquest of land by plants.</title>
        <authorList>
            <person name="Rensing S."/>
            <person name="Lang D."/>
            <person name="Zimmer A."/>
            <person name="Terry A."/>
            <person name="Salamov A."/>
            <person name="Shapiro H."/>
            <person name="Nishiyama T."/>
            <person name="Perroud P.-F."/>
            <person name="Lindquist E."/>
            <person name="Kamisugi Y."/>
            <person name="Tanahashi T."/>
            <person name="Sakakibara K."/>
            <person name="Fujita T."/>
            <person name="Oishi K."/>
            <person name="Shin-I T."/>
            <person name="Kuroki Y."/>
            <person name="Toyoda A."/>
            <person name="Suzuki Y."/>
            <person name="Hashimoto A."/>
            <person name="Yamaguchi K."/>
            <person name="Sugano A."/>
            <person name="Kohara Y."/>
            <person name="Fujiyama A."/>
            <person name="Anterola A."/>
            <person name="Aoki S."/>
            <person name="Ashton N."/>
            <person name="Barbazuk W.B."/>
            <person name="Barker E."/>
            <person name="Bennetzen J."/>
            <person name="Bezanilla M."/>
            <person name="Blankenship R."/>
            <person name="Cho S.H."/>
            <person name="Dutcher S."/>
            <person name="Estelle M."/>
            <person name="Fawcett J.A."/>
            <person name="Gundlach H."/>
            <person name="Hanada K."/>
            <person name="Heyl A."/>
            <person name="Hicks K.A."/>
            <person name="Hugh J."/>
            <person name="Lohr M."/>
            <person name="Mayer K."/>
            <person name="Melkozernov A."/>
            <person name="Murata T."/>
            <person name="Nelson D."/>
            <person name="Pils B."/>
            <person name="Prigge M."/>
            <person name="Reiss B."/>
            <person name="Renner T."/>
            <person name="Rombauts S."/>
            <person name="Rushton P."/>
            <person name="Sanderfoot A."/>
            <person name="Schween G."/>
            <person name="Shiu S.-H."/>
            <person name="Stueber K."/>
            <person name="Theodoulou F.L."/>
            <person name="Tu H."/>
            <person name="Van de Peer Y."/>
            <person name="Verrier P.J."/>
            <person name="Waters E."/>
            <person name="Wood A."/>
            <person name="Yang L."/>
            <person name="Cove D."/>
            <person name="Cuming A."/>
            <person name="Hasebe M."/>
            <person name="Lucas S."/>
            <person name="Mishler D.B."/>
            <person name="Reski R."/>
            <person name="Grigoriev I."/>
            <person name="Quatrano R.S."/>
            <person name="Boore J.L."/>
        </authorList>
    </citation>
    <scope>NUCLEOTIDE SEQUENCE [LARGE SCALE GENOMIC DNA]</scope>
    <source>
        <strain evidence="2 3">cv. Gransden 2004</strain>
    </source>
</reference>
<sequence length="93" mass="10760">MTSISDATDCATSFKYYYYSTVVLLWWSYSSTTSTGSYYNQYYSIINPCIFSTSCSITCTTRGGQDRTSLPMLRRECLWKRGNNRNRHVLVCL</sequence>
<keyword evidence="3" id="KW-1185">Reference proteome</keyword>
<proteinExistence type="predicted"/>
<reference evidence="2" key="3">
    <citation type="submission" date="2020-12" db="UniProtKB">
        <authorList>
            <consortium name="EnsemblPlants"/>
        </authorList>
    </citation>
    <scope>IDENTIFICATION</scope>
</reference>
<name>A0A2K1JM38_PHYPA</name>
<dbReference type="Gramene" id="Pp3c13_15510V3.1">
    <property type="protein sequence ID" value="PAC:32931828.CDS.1"/>
    <property type="gene ID" value="Pp3c13_15510"/>
</dbReference>
<dbReference type="AlphaFoldDB" id="A0A2K1JM38"/>
<accession>A0A2K1JM38</accession>
<protein>
    <submittedName>
        <fullName evidence="1 2">Uncharacterized protein</fullName>
    </submittedName>
</protein>
<reference evidence="1 3" key="2">
    <citation type="journal article" date="2018" name="Plant J.">
        <title>The Physcomitrella patens chromosome-scale assembly reveals moss genome structure and evolution.</title>
        <authorList>
            <person name="Lang D."/>
            <person name="Ullrich K.K."/>
            <person name="Murat F."/>
            <person name="Fuchs J."/>
            <person name="Jenkins J."/>
            <person name="Haas F.B."/>
            <person name="Piednoel M."/>
            <person name="Gundlach H."/>
            <person name="Van Bel M."/>
            <person name="Meyberg R."/>
            <person name="Vives C."/>
            <person name="Morata J."/>
            <person name="Symeonidi A."/>
            <person name="Hiss M."/>
            <person name="Muchero W."/>
            <person name="Kamisugi Y."/>
            <person name="Saleh O."/>
            <person name="Blanc G."/>
            <person name="Decker E.L."/>
            <person name="van Gessel N."/>
            <person name="Grimwood J."/>
            <person name="Hayes R.D."/>
            <person name="Graham S.W."/>
            <person name="Gunter L.E."/>
            <person name="McDaniel S.F."/>
            <person name="Hoernstein S.N.W."/>
            <person name="Larsson A."/>
            <person name="Li F.W."/>
            <person name="Perroud P.F."/>
            <person name="Phillips J."/>
            <person name="Ranjan P."/>
            <person name="Rokshar D.S."/>
            <person name="Rothfels C.J."/>
            <person name="Schneider L."/>
            <person name="Shu S."/>
            <person name="Stevenson D.W."/>
            <person name="Thummler F."/>
            <person name="Tillich M."/>
            <person name="Villarreal Aguilar J.C."/>
            <person name="Widiez T."/>
            <person name="Wong G.K."/>
            <person name="Wymore A."/>
            <person name="Zhang Y."/>
            <person name="Zimmer A.D."/>
            <person name="Quatrano R.S."/>
            <person name="Mayer K.F.X."/>
            <person name="Goodstein D."/>
            <person name="Casacuberta J.M."/>
            <person name="Vandepoele K."/>
            <person name="Reski R."/>
            <person name="Cuming A.C."/>
            <person name="Tuskan G.A."/>
            <person name="Maumus F."/>
            <person name="Salse J."/>
            <person name="Schmutz J."/>
            <person name="Rensing S.A."/>
        </authorList>
    </citation>
    <scope>NUCLEOTIDE SEQUENCE [LARGE SCALE GENOMIC DNA]</scope>
    <source>
        <strain evidence="2 3">cv. Gransden 2004</strain>
    </source>
</reference>
<evidence type="ECO:0000313" key="2">
    <source>
        <dbReference type="EnsemblPlants" id="PAC:32931828.CDS.1"/>
    </source>
</evidence>
<gene>
    <name evidence="1" type="ORF">PHYPA_017431</name>
</gene>